<accession>A0A819TN44</accession>
<reference evidence="2" key="1">
    <citation type="submission" date="2021-02" db="EMBL/GenBank/DDBJ databases">
        <authorList>
            <person name="Nowell W R."/>
        </authorList>
    </citation>
    <scope>NUCLEOTIDE SEQUENCE</scope>
</reference>
<dbReference type="EMBL" id="CAJNON010001160">
    <property type="protein sequence ID" value="CAF1435230.1"/>
    <property type="molecule type" value="Genomic_DNA"/>
</dbReference>
<protein>
    <submittedName>
        <fullName evidence="2">Uncharacterized protein</fullName>
    </submittedName>
</protein>
<evidence type="ECO:0000313" key="2">
    <source>
        <dbReference type="EMBL" id="CAF4082510.1"/>
    </source>
</evidence>
<comment type="caution">
    <text evidence="2">The sequence shown here is derived from an EMBL/GenBank/DDBJ whole genome shotgun (WGS) entry which is preliminary data.</text>
</comment>
<dbReference type="EMBL" id="CAJOAY010004763">
    <property type="protein sequence ID" value="CAF4082510.1"/>
    <property type="molecule type" value="Genomic_DNA"/>
</dbReference>
<proteinExistence type="predicted"/>
<dbReference type="Proteomes" id="UP000663891">
    <property type="component" value="Unassembled WGS sequence"/>
</dbReference>
<name>A0A819TN44_9BILA</name>
<sequence>MIASLQTNSSANYSVTSRINIQGTINTLPFMLRIIIAPLKFLIINYLLGIDDSYTVNVADAEMSDSECYSVLRAIGAEMERFENSNICEFFNNEEKTFQKTIWSVSHLKEYMEDIIDFCASAYRAHVDKTALKSTLTSMIKRQVAEEMTTIKKTEIIIIYSENQNQCGVLRLEFDGYQKISTSCCSTGAETKTHVKKSMIMFRDSTDLLHTLKTFIKANQKS</sequence>
<organism evidence="2 3">
    <name type="scientific">Adineta steineri</name>
    <dbReference type="NCBI Taxonomy" id="433720"/>
    <lineage>
        <taxon>Eukaryota</taxon>
        <taxon>Metazoa</taxon>
        <taxon>Spiralia</taxon>
        <taxon>Gnathifera</taxon>
        <taxon>Rotifera</taxon>
        <taxon>Eurotatoria</taxon>
        <taxon>Bdelloidea</taxon>
        <taxon>Adinetida</taxon>
        <taxon>Adinetidae</taxon>
        <taxon>Adineta</taxon>
    </lineage>
</organism>
<gene>
    <name evidence="2" type="ORF">OKA104_LOCUS34648</name>
    <name evidence="1" type="ORF">VCS650_LOCUS38550</name>
</gene>
<dbReference type="AlphaFoldDB" id="A0A819TN44"/>
<evidence type="ECO:0000313" key="1">
    <source>
        <dbReference type="EMBL" id="CAF1435230.1"/>
    </source>
</evidence>
<dbReference type="Proteomes" id="UP000663881">
    <property type="component" value="Unassembled WGS sequence"/>
</dbReference>
<evidence type="ECO:0000313" key="3">
    <source>
        <dbReference type="Proteomes" id="UP000663881"/>
    </source>
</evidence>
<dbReference type="OrthoDB" id="10032057at2759"/>